<dbReference type="EMBL" id="JADOUF010000001">
    <property type="protein sequence ID" value="MBG6140721.1"/>
    <property type="molecule type" value="Genomic_DNA"/>
</dbReference>
<dbReference type="Gene3D" id="1.10.260.40">
    <property type="entry name" value="lambda repressor-like DNA-binding domains"/>
    <property type="match status" value="1"/>
</dbReference>
<accession>A0A8J7KNX1</accession>
<evidence type="ECO:0000259" key="1">
    <source>
        <dbReference type="PROSITE" id="PS50943"/>
    </source>
</evidence>
<keyword evidence="3" id="KW-1185">Reference proteome</keyword>
<evidence type="ECO:0000313" key="3">
    <source>
        <dbReference type="Proteomes" id="UP000622552"/>
    </source>
</evidence>
<dbReference type="InterPro" id="IPR001387">
    <property type="entry name" value="Cro/C1-type_HTH"/>
</dbReference>
<dbReference type="RefSeq" id="WP_197007240.1">
    <property type="nucleotide sequence ID" value="NZ_BONS01000019.1"/>
</dbReference>
<dbReference type="CDD" id="cd00093">
    <property type="entry name" value="HTH_XRE"/>
    <property type="match status" value="1"/>
</dbReference>
<name>A0A8J7KNX1_9ACTN</name>
<organism evidence="2 3">
    <name type="scientific">Longispora fulva</name>
    <dbReference type="NCBI Taxonomy" id="619741"/>
    <lineage>
        <taxon>Bacteria</taxon>
        <taxon>Bacillati</taxon>
        <taxon>Actinomycetota</taxon>
        <taxon>Actinomycetes</taxon>
        <taxon>Micromonosporales</taxon>
        <taxon>Micromonosporaceae</taxon>
        <taxon>Longispora</taxon>
    </lineage>
</organism>
<dbReference type="InterPro" id="IPR043917">
    <property type="entry name" value="DUF5753"/>
</dbReference>
<sequence length="273" mass="30463">MVSDGRSTPYPLRSRLARHLRQLRDDSRLTIGAVGRRLGWSGSKLSRIETSLTGITPEDTARLLDVYRVSGPRREALLALAVANHETAGRYRHLEAKAATVLSHELTLIPGIVQTPEYVRAMTRSNEPDALPEMVEALVASRLARQSLLTMEDGPTFHLVMDETVLHRPIAEERVMRGQMRHLITSADLPGITLQVLPFEVTARPLPSGAFSVLRFKDGLDAGIVAVENHLNMFYFDEADEVERYVSTFDCLSNRALDPDDTIRLVERLATGR</sequence>
<dbReference type="SMART" id="SM00530">
    <property type="entry name" value="HTH_XRE"/>
    <property type="match status" value="1"/>
</dbReference>
<dbReference type="InterPro" id="IPR010982">
    <property type="entry name" value="Lambda_DNA-bd_dom_sf"/>
</dbReference>
<comment type="caution">
    <text evidence="2">The sequence shown here is derived from an EMBL/GenBank/DDBJ whole genome shotgun (WGS) entry which is preliminary data.</text>
</comment>
<protein>
    <submittedName>
        <fullName evidence="2">Transcriptional regulator with XRE-family HTH domain</fullName>
    </submittedName>
</protein>
<dbReference type="SUPFAM" id="SSF47413">
    <property type="entry name" value="lambda repressor-like DNA-binding domains"/>
    <property type="match status" value="1"/>
</dbReference>
<dbReference type="PROSITE" id="PS50943">
    <property type="entry name" value="HTH_CROC1"/>
    <property type="match status" value="1"/>
</dbReference>
<dbReference type="Proteomes" id="UP000622552">
    <property type="component" value="Unassembled WGS sequence"/>
</dbReference>
<dbReference type="AlphaFoldDB" id="A0A8J7KNX1"/>
<reference evidence="2" key="1">
    <citation type="submission" date="2020-11" db="EMBL/GenBank/DDBJ databases">
        <title>Sequencing the genomes of 1000 actinobacteria strains.</title>
        <authorList>
            <person name="Klenk H.-P."/>
        </authorList>
    </citation>
    <scope>NUCLEOTIDE SEQUENCE</scope>
    <source>
        <strain evidence="2">DSM 45356</strain>
    </source>
</reference>
<dbReference type="Pfam" id="PF13560">
    <property type="entry name" value="HTH_31"/>
    <property type="match status" value="1"/>
</dbReference>
<gene>
    <name evidence="2" type="ORF">IW245_006915</name>
</gene>
<proteinExistence type="predicted"/>
<dbReference type="Pfam" id="PF19054">
    <property type="entry name" value="DUF5753"/>
    <property type="match status" value="1"/>
</dbReference>
<feature type="domain" description="HTH cro/C1-type" evidence="1">
    <location>
        <begin position="20"/>
        <end position="74"/>
    </location>
</feature>
<evidence type="ECO:0000313" key="2">
    <source>
        <dbReference type="EMBL" id="MBG6140721.1"/>
    </source>
</evidence>
<dbReference type="GO" id="GO:0003677">
    <property type="term" value="F:DNA binding"/>
    <property type="evidence" value="ECO:0007669"/>
    <property type="project" value="InterPro"/>
</dbReference>